<sequence length="138" mass="16181">MATKTLLLAISNVLFFVKTVSAYYCNNDRCKETEYCCGNNICCASYTVWQLWYFWFGIVLFLVMLFMCACLWKYRYRDRLLINAYRHMANNQTDKPGQFNFITSETAAPNQSQGKYYPIQHNPPPTYNEATDGHFEKA</sequence>
<keyword evidence="7 17" id="KW-1133">Transmembrane helix</keyword>
<dbReference type="GO" id="GO:0031902">
    <property type="term" value="C:late endosome membrane"/>
    <property type="evidence" value="ECO:0007669"/>
    <property type="project" value="UniProtKB-SubCell"/>
</dbReference>
<feature type="chain" id="PRO_5012419719" description="WW domain binding protein VOPP1" evidence="18">
    <location>
        <begin position="23"/>
        <end position="138"/>
    </location>
</feature>
<evidence type="ECO:0000256" key="7">
    <source>
        <dbReference type="ARBA" id="ARBA00022989"/>
    </source>
</evidence>
<comment type="caution">
    <text evidence="19">The sequence shown here is derived from an EMBL/GenBank/DDBJ whole genome shotgun (WGS) entry which is preliminary data.</text>
</comment>
<dbReference type="Proteomes" id="UP000242188">
    <property type="component" value="Unassembled WGS sequence"/>
</dbReference>
<evidence type="ECO:0000256" key="8">
    <source>
        <dbReference type="ARBA" id="ARBA00023015"/>
    </source>
</evidence>
<keyword evidence="10" id="KW-0804">Transcription</keyword>
<feature type="transmembrane region" description="Helical" evidence="17">
    <location>
        <begin position="52"/>
        <end position="72"/>
    </location>
</feature>
<dbReference type="Pfam" id="PF11669">
    <property type="entry name" value="WBP-1"/>
    <property type="match status" value="1"/>
</dbReference>
<name>A0A210PSJ9_MIZYE</name>
<keyword evidence="11" id="KW-0458">Lysosome</keyword>
<protein>
    <recommendedName>
        <fullName evidence="14">WW domain binding protein VOPP1</fullName>
    </recommendedName>
    <alternativeName>
        <fullName evidence="15">Vesicular, overexpressed in cancer, prosurvival protein 1</fullName>
    </alternativeName>
</protein>
<reference evidence="19 20" key="1">
    <citation type="journal article" date="2017" name="Nat. Ecol. Evol.">
        <title>Scallop genome provides insights into evolution of bilaterian karyotype and development.</title>
        <authorList>
            <person name="Wang S."/>
            <person name="Zhang J."/>
            <person name="Jiao W."/>
            <person name="Li J."/>
            <person name="Xun X."/>
            <person name="Sun Y."/>
            <person name="Guo X."/>
            <person name="Huan P."/>
            <person name="Dong B."/>
            <person name="Zhang L."/>
            <person name="Hu X."/>
            <person name="Sun X."/>
            <person name="Wang J."/>
            <person name="Zhao C."/>
            <person name="Wang Y."/>
            <person name="Wang D."/>
            <person name="Huang X."/>
            <person name="Wang R."/>
            <person name="Lv J."/>
            <person name="Li Y."/>
            <person name="Zhang Z."/>
            <person name="Liu B."/>
            <person name="Lu W."/>
            <person name="Hui Y."/>
            <person name="Liang J."/>
            <person name="Zhou Z."/>
            <person name="Hou R."/>
            <person name="Li X."/>
            <person name="Liu Y."/>
            <person name="Li H."/>
            <person name="Ning X."/>
            <person name="Lin Y."/>
            <person name="Zhao L."/>
            <person name="Xing Q."/>
            <person name="Dou J."/>
            <person name="Li Y."/>
            <person name="Mao J."/>
            <person name="Guo H."/>
            <person name="Dou H."/>
            <person name="Li T."/>
            <person name="Mu C."/>
            <person name="Jiang W."/>
            <person name="Fu Q."/>
            <person name="Fu X."/>
            <person name="Miao Y."/>
            <person name="Liu J."/>
            <person name="Yu Q."/>
            <person name="Li R."/>
            <person name="Liao H."/>
            <person name="Li X."/>
            <person name="Kong Y."/>
            <person name="Jiang Z."/>
            <person name="Chourrout D."/>
            <person name="Li R."/>
            <person name="Bao Z."/>
        </authorList>
    </citation>
    <scope>NUCLEOTIDE SEQUENCE [LARGE SCALE GENOMIC DNA]</scope>
    <source>
        <strain evidence="19 20">PY_sf001</strain>
    </source>
</reference>
<evidence type="ECO:0000256" key="10">
    <source>
        <dbReference type="ARBA" id="ARBA00023163"/>
    </source>
</evidence>
<keyword evidence="8" id="KW-0805">Transcription regulation</keyword>
<evidence type="ECO:0000256" key="2">
    <source>
        <dbReference type="ARBA" id="ARBA00004656"/>
    </source>
</evidence>
<keyword evidence="4 17" id="KW-0812">Transmembrane</keyword>
<evidence type="ECO:0000256" key="3">
    <source>
        <dbReference type="ARBA" id="ARBA00006655"/>
    </source>
</evidence>
<dbReference type="PANTHER" id="PTHR14971:SF2">
    <property type="entry name" value="VESICULAR, OVEREXPRESSED IN CANCER, PROSURVIVAL PROTEIN 1"/>
    <property type="match status" value="1"/>
</dbReference>
<evidence type="ECO:0000256" key="11">
    <source>
        <dbReference type="ARBA" id="ARBA00023228"/>
    </source>
</evidence>
<evidence type="ECO:0000256" key="14">
    <source>
        <dbReference type="ARBA" id="ARBA00035708"/>
    </source>
</evidence>
<dbReference type="EMBL" id="NEDP02005525">
    <property type="protein sequence ID" value="OWF39432.1"/>
    <property type="molecule type" value="Genomic_DNA"/>
</dbReference>
<dbReference type="InterPro" id="IPR026229">
    <property type="entry name" value="VOPP1"/>
</dbReference>
<keyword evidence="5 18" id="KW-0732">Signal</keyword>
<accession>A0A210PSJ9</accession>
<evidence type="ECO:0000256" key="17">
    <source>
        <dbReference type="SAM" id="Phobius"/>
    </source>
</evidence>
<evidence type="ECO:0000313" key="19">
    <source>
        <dbReference type="EMBL" id="OWF39432.1"/>
    </source>
</evidence>
<evidence type="ECO:0000256" key="16">
    <source>
        <dbReference type="ARBA" id="ARBA00046288"/>
    </source>
</evidence>
<dbReference type="InterPro" id="IPR021684">
    <property type="entry name" value="WBP1-like"/>
</dbReference>
<evidence type="ECO:0000256" key="9">
    <source>
        <dbReference type="ARBA" id="ARBA00023136"/>
    </source>
</evidence>
<feature type="signal peptide" evidence="18">
    <location>
        <begin position="1"/>
        <end position="22"/>
    </location>
</feature>
<keyword evidence="12" id="KW-0968">Cytoplasmic vesicle</keyword>
<evidence type="ECO:0000256" key="12">
    <source>
        <dbReference type="ARBA" id="ARBA00023329"/>
    </source>
</evidence>
<comment type="subcellular location">
    <subcellularLocation>
        <location evidence="1">Cytoplasmic vesicle membrane</location>
    </subcellularLocation>
    <subcellularLocation>
        <location evidence="16">Endomembrane system</location>
        <topology evidence="16">Single-pass type I membrane protein</topology>
    </subcellularLocation>
    <subcellularLocation>
        <location evidence="13">Late endosome membrane</location>
        <topology evidence="13">Single-pass membrane protein</topology>
    </subcellularLocation>
    <subcellularLocation>
        <location evidence="2">Lysosome membrane</location>
    </subcellularLocation>
</comment>
<proteinExistence type="inferred from homology"/>
<comment type="similarity">
    <text evidence="3">Belongs to the VOPP1/ECOP family.</text>
</comment>
<dbReference type="GO" id="GO:0005765">
    <property type="term" value="C:lysosomal membrane"/>
    <property type="evidence" value="ECO:0007669"/>
    <property type="project" value="UniProtKB-SubCell"/>
</dbReference>
<dbReference type="AlphaFoldDB" id="A0A210PSJ9"/>
<gene>
    <name evidence="19" type="ORF">KP79_PYT19832</name>
</gene>
<evidence type="ECO:0000256" key="1">
    <source>
        <dbReference type="ARBA" id="ARBA00004156"/>
    </source>
</evidence>
<evidence type="ECO:0000256" key="13">
    <source>
        <dbReference type="ARBA" id="ARBA00035628"/>
    </source>
</evidence>
<evidence type="ECO:0000256" key="15">
    <source>
        <dbReference type="ARBA" id="ARBA00035715"/>
    </source>
</evidence>
<keyword evidence="6" id="KW-0967">Endosome</keyword>
<evidence type="ECO:0000256" key="4">
    <source>
        <dbReference type="ARBA" id="ARBA00022692"/>
    </source>
</evidence>
<evidence type="ECO:0000313" key="20">
    <source>
        <dbReference type="Proteomes" id="UP000242188"/>
    </source>
</evidence>
<keyword evidence="9 17" id="KW-0472">Membrane</keyword>
<evidence type="ECO:0000256" key="5">
    <source>
        <dbReference type="ARBA" id="ARBA00022729"/>
    </source>
</evidence>
<dbReference type="PANTHER" id="PTHR14971">
    <property type="entry name" value="VESICULAR, OVEREXPRESSED IN CANCER, PROSURVIVAL PROTEIN 1"/>
    <property type="match status" value="1"/>
</dbReference>
<dbReference type="OrthoDB" id="10070083at2759"/>
<keyword evidence="20" id="KW-1185">Reference proteome</keyword>
<evidence type="ECO:0000256" key="18">
    <source>
        <dbReference type="SAM" id="SignalP"/>
    </source>
</evidence>
<evidence type="ECO:0000256" key="6">
    <source>
        <dbReference type="ARBA" id="ARBA00022753"/>
    </source>
</evidence>
<organism evidence="19 20">
    <name type="scientific">Mizuhopecten yessoensis</name>
    <name type="common">Japanese scallop</name>
    <name type="synonym">Patinopecten yessoensis</name>
    <dbReference type="NCBI Taxonomy" id="6573"/>
    <lineage>
        <taxon>Eukaryota</taxon>
        <taxon>Metazoa</taxon>
        <taxon>Spiralia</taxon>
        <taxon>Lophotrochozoa</taxon>
        <taxon>Mollusca</taxon>
        <taxon>Bivalvia</taxon>
        <taxon>Autobranchia</taxon>
        <taxon>Pteriomorphia</taxon>
        <taxon>Pectinida</taxon>
        <taxon>Pectinoidea</taxon>
        <taxon>Pectinidae</taxon>
        <taxon>Mizuhopecten</taxon>
    </lineage>
</organism>